<organism evidence="2 3">
    <name type="scientific">Saprolegnia parasitica (strain CBS 223.65)</name>
    <dbReference type="NCBI Taxonomy" id="695850"/>
    <lineage>
        <taxon>Eukaryota</taxon>
        <taxon>Sar</taxon>
        <taxon>Stramenopiles</taxon>
        <taxon>Oomycota</taxon>
        <taxon>Saprolegniomycetes</taxon>
        <taxon>Saprolegniales</taxon>
        <taxon>Saprolegniaceae</taxon>
        <taxon>Saprolegnia</taxon>
    </lineage>
</organism>
<keyword evidence="3" id="KW-1185">Reference proteome</keyword>
<evidence type="ECO:0000313" key="3">
    <source>
        <dbReference type="Proteomes" id="UP000030745"/>
    </source>
</evidence>
<sequence length="136" mass="14835">MRSDPLQAHLKRLIKDDRDVSQLRAESSALLCDVTRAFVLELAERLVRELRASGNLSPDAFKAMLLAEPAFAPLHGFIQDMTVLETKAMLRKRKKAAPTAAASDKRAKLAAPAPEPEPVVDAPVAIAEDDDYDASD</sequence>
<feature type="compositionally biased region" description="Acidic residues" evidence="1">
    <location>
        <begin position="127"/>
        <end position="136"/>
    </location>
</feature>
<dbReference type="AlphaFoldDB" id="A0A067C3U9"/>
<dbReference type="RefSeq" id="XP_012204034.1">
    <property type="nucleotide sequence ID" value="XM_012348644.1"/>
</dbReference>
<evidence type="ECO:0000313" key="2">
    <source>
        <dbReference type="EMBL" id="KDO25168.1"/>
    </source>
</evidence>
<reference evidence="2 3" key="1">
    <citation type="journal article" date="2013" name="PLoS Genet.">
        <title>Distinctive expansion of potential virulence genes in the genome of the oomycete fish pathogen Saprolegnia parasitica.</title>
        <authorList>
            <person name="Jiang R.H."/>
            <person name="de Bruijn I."/>
            <person name="Haas B.J."/>
            <person name="Belmonte R."/>
            <person name="Lobach L."/>
            <person name="Christie J."/>
            <person name="van den Ackerveken G."/>
            <person name="Bottin A."/>
            <person name="Bulone V."/>
            <person name="Diaz-Moreno S.M."/>
            <person name="Dumas B."/>
            <person name="Fan L."/>
            <person name="Gaulin E."/>
            <person name="Govers F."/>
            <person name="Grenville-Briggs L.J."/>
            <person name="Horner N.R."/>
            <person name="Levin J.Z."/>
            <person name="Mammella M."/>
            <person name="Meijer H.J."/>
            <person name="Morris P."/>
            <person name="Nusbaum C."/>
            <person name="Oome S."/>
            <person name="Phillips A.J."/>
            <person name="van Rooyen D."/>
            <person name="Rzeszutek E."/>
            <person name="Saraiva M."/>
            <person name="Secombes C.J."/>
            <person name="Seidl M.F."/>
            <person name="Snel B."/>
            <person name="Stassen J.H."/>
            <person name="Sykes S."/>
            <person name="Tripathy S."/>
            <person name="van den Berg H."/>
            <person name="Vega-Arreguin J.C."/>
            <person name="Wawra S."/>
            <person name="Young S.K."/>
            <person name="Zeng Q."/>
            <person name="Dieguez-Uribeondo J."/>
            <person name="Russ C."/>
            <person name="Tyler B.M."/>
            <person name="van West P."/>
        </authorList>
    </citation>
    <scope>NUCLEOTIDE SEQUENCE [LARGE SCALE GENOMIC DNA]</scope>
    <source>
        <strain evidence="2 3">CBS 223.65</strain>
    </source>
</reference>
<dbReference type="Proteomes" id="UP000030745">
    <property type="component" value="Unassembled WGS sequence"/>
</dbReference>
<accession>A0A067C3U9</accession>
<dbReference type="KEGG" id="spar:SPRG_09442"/>
<name>A0A067C3U9_SAPPC</name>
<dbReference type="OMA" id="FAPLYSF"/>
<dbReference type="GeneID" id="24131605"/>
<gene>
    <name evidence="2" type="ORF">SPRG_09442</name>
</gene>
<dbReference type="VEuPathDB" id="FungiDB:SPRG_09442"/>
<dbReference type="EMBL" id="KK583234">
    <property type="protein sequence ID" value="KDO25168.1"/>
    <property type="molecule type" value="Genomic_DNA"/>
</dbReference>
<protein>
    <recommendedName>
        <fullName evidence="4">Transcription factor CBF/NF-Y/archaeal histone domain-containing protein</fullName>
    </recommendedName>
</protein>
<evidence type="ECO:0000256" key="1">
    <source>
        <dbReference type="SAM" id="MobiDB-lite"/>
    </source>
</evidence>
<evidence type="ECO:0008006" key="4">
    <source>
        <dbReference type="Google" id="ProtNLM"/>
    </source>
</evidence>
<proteinExistence type="predicted"/>
<feature type="region of interest" description="Disordered" evidence="1">
    <location>
        <begin position="94"/>
        <end position="136"/>
    </location>
</feature>